<sequence length="496" mass="54433">MTVSVQQVTQKEQPLTQQDMPLYNALQCYAKSDPTPFDVPGHKMGAQPSPLNNMMGNALRFDVNSMKELDLLSHPQSVIKEAQLLAANAFGADEAFFLVNGTTVGILAMIMATCAPGDELLVPRNGHKSVMDGIILSGAKPVFIQPEVDLHFGIAHGLSLTAIQQAIAQHPNAKVLLLTYPTYFGAMSELSQICELAHAHQMTVIVDSAHGAHIGFMTGYEDALACGADAVTTSMHKTAGSLTQSSLLLMQSKRISKEKMQKVLGMLQSTSASYLLMGSLDIARRELALFAKPRYASLKPLIQQAIQQIEEGGHYEVLTAKYLKEKFAQEHDFTKLVIRVNRLGLTGFEVYTLLKENYHIQMELAEGYVVMAVITMGDAEPSIQKLVHALQDIEQKYAKGMTVLSLHVTPSTMNELVLLPREAYYAEHDTLAIDEAMGRVSADTLMIYPPGIPLVIPGETITADVISQYHYYNKTIGNVLMETSVKHHITVVKEHA</sequence>
<dbReference type="Gene3D" id="3.40.640.10">
    <property type="entry name" value="Type I PLP-dependent aspartate aminotransferase-like (Major domain)"/>
    <property type="match status" value="1"/>
</dbReference>
<dbReference type="Gene3D" id="3.90.100.10">
    <property type="entry name" value="Orn/Lys/Arg decarboxylase, C-terminal domain"/>
    <property type="match status" value="1"/>
</dbReference>
<dbReference type="Pfam" id="PF03711">
    <property type="entry name" value="OKR_DC_1_C"/>
    <property type="match status" value="1"/>
</dbReference>
<dbReference type="SUPFAM" id="SSF53383">
    <property type="entry name" value="PLP-dependent transferases"/>
    <property type="match status" value="1"/>
</dbReference>
<keyword evidence="8" id="KW-1185">Reference proteome</keyword>
<dbReference type="InterPro" id="IPR015421">
    <property type="entry name" value="PyrdxlP-dep_Trfase_major"/>
</dbReference>
<dbReference type="InterPro" id="IPR000310">
    <property type="entry name" value="Orn/Lys/Arg_deCO2ase_major_dom"/>
</dbReference>
<evidence type="ECO:0000259" key="6">
    <source>
        <dbReference type="PROSITE" id="PS00703"/>
    </source>
</evidence>
<dbReference type="InterPro" id="IPR052357">
    <property type="entry name" value="Orn_Lys_Arg_decarboxylase-I"/>
</dbReference>
<dbReference type="AlphaFoldDB" id="A0A917LI71"/>
<evidence type="ECO:0000256" key="5">
    <source>
        <dbReference type="ARBA" id="ARBA00023239"/>
    </source>
</evidence>
<keyword evidence="3" id="KW-0210">Decarboxylase</keyword>
<feature type="domain" description="Orn/Lys/Arg decarboxylases family 1 pyridoxal-P attachment site" evidence="6">
    <location>
        <begin position="232"/>
        <end position="246"/>
    </location>
</feature>
<dbReference type="InterPro" id="IPR008286">
    <property type="entry name" value="Prn/Lys/Arg_de-COase_C"/>
</dbReference>
<evidence type="ECO:0000256" key="4">
    <source>
        <dbReference type="ARBA" id="ARBA00022898"/>
    </source>
</evidence>
<reference evidence="7" key="1">
    <citation type="journal article" date="2014" name="Int. J. Syst. Evol. Microbiol.">
        <title>Complete genome sequence of Corynebacterium casei LMG S-19264T (=DSM 44701T), isolated from a smear-ripened cheese.</title>
        <authorList>
            <consortium name="US DOE Joint Genome Institute (JGI-PGF)"/>
            <person name="Walter F."/>
            <person name="Albersmeier A."/>
            <person name="Kalinowski J."/>
            <person name="Ruckert C."/>
        </authorList>
    </citation>
    <scope>NUCLEOTIDE SEQUENCE</scope>
    <source>
        <strain evidence="7">CGMCC 1.15760</strain>
    </source>
</reference>
<dbReference type="PROSITE" id="PS00703">
    <property type="entry name" value="OKR_DC_1"/>
    <property type="match status" value="1"/>
</dbReference>
<name>A0A917LI71_9BACI</name>
<comment type="similarity">
    <text evidence="2">Belongs to the Orn/Lys/Arg decarboxylase class-I family.</text>
</comment>
<dbReference type="Pfam" id="PF01276">
    <property type="entry name" value="OKR_DC_1"/>
    <property type="match status" value="1"/>
</dbReference>
<dbReference type="EMBL" id="BMJT01000006">
    <property type="protein sequence ID" value="GGG25832.1"/>
    <property type="molecule type" value="Genomic_DNA"/>
</dbReference>
<comment type="cofactor">
    <cofactor evidence="1">
        <name>pyridoxal 5'-phosphate</name>
        <dbReference type="ChEBI" id="CHEBI:597326"/>
    </cofactor>
</comment>
<keyword evidence="4" id="KW-0663">Pyridoxal phosphate</keyword>
<accession>A0A917LI71</accession>
<gene>
    <name evidence="7" type="primary">speA</name>
    <name evidence="7" type="ORF">GCM10007425_20580</name>
</gene>
<dbReference type="GO" id="GO:0016831">
    <property type="term" value="F:carboxy-lyase activity"/>
    <property type="evidence" value="ECO:0007669"/>
    <property type="project" value="UniProtKB-KW"/>
</dbReference>
<evidence type="ECO:0000256" key="3">
    <source>
        <dbReference type="ARBA" id="ARBA00022793"/>
    </source>
</evidence>
<dbReference type="RefSeq" id="WP_188614966.1">
    <property type="nucleotide sequence ID" value="NZ_BMJT01000006.1"/>
</dbReference>
<dbReference type="Proteomes" id="UP000616608">
    <property type="component" value="Unassembled WGS sequence"/>
</dbReference>
<dbReference type="PANTHER" id="PTHR43277:SF3">
    <property type="entry name" value="DECARBOXYLASE, PUTATIVE-RELATED"/>
    <property type="match status" value="1"/>
</dbReference>
<protein>
    <submittedName>
        <fullName evidence="7">Arginine decarboxylase</fullName>
    </submittedName>
</protein>
<evidence type="ECO:0000313" key="8">
    <source>
        <dbReference type="Proteomes" id="UP000616608"/>
    </source>
</evidence>
<evidence type="ECO:0000313" key="7">
    <source>
        <dbReference type="EMBL" id="GGG25832.1"/>
    </source>
</evidence>
<dbReference type="InterPro" id="IPR015424">
    <property type="entry name" value="PyrdxlP-dep_Trfase"/>
</dbReference>
<evidence type="ECO:0000256" key="2">
    <source>
        <dbReference type="ARBA" id="ARBA00010671"/>
    </source>
</evidence>
<organism evidence="7 8">
    <name type="scientific">Lysinibacillus alkalisoli</name>
    <dbReference type="NCBI Taxonomy" id="1911548"/>
    <lineage>
        <taxon>Bacteria</taxon>
        <taxon>Bacillati</taxon>
        <taxon>Bacillota</taxon>
        <taxon>Bacilli</taxon>
        <taxon>Bacillales</taxon>
        <taxon>Bacillaceae</taxon>
        <taxon>Lysinibacillus</taxon>
    </lineage>
</organism>
<reference evidence="7" key="2">
    <citation type="submission" date="2020-09" db="EMBL/GenBank/DDBJ databases">
        <authorList>
            <person name="Sun Q."/>
            <person name="Zhou Y."/>
        </authorList>
    </citation>
    <scope>NUCLEOTIDE SEQUENCE</scope>
    <source>
        <strain evidence="7">CGMCC 1.15760</strain>
    </source>
</reference>
<keyword evidence="5" id="KW-0456">Lyase</keyword>
<evidence type="ECO:0000256" key="1">
    <source>
        <dbReference type="ARBA" id="ARBA00001933"/>
    </source>
</evidence>
<proteinExistence type="inferred from homology"/>
<dbReference type="PANTHER" id="PTHR43277">
    <property type="entry name" value="ARGININE DECARBOXYLASE"/>
    <property type="match status" value="1"/>
</dbReference>
<comment type="caution">
    <text evidence="7">The sequence shown here is derived from an EMBL/GenBank/DDBJ whole genome shotgun (WGS) entry which is preliminary data.</text>
</comment>